<evidence type="ECO:0000256" key="1">
    <source>
        <dbReference type="SAM" id="MobiDB-lite"/>
    </source>
</evidence>
<reference evidence="2 3" key="1">
    <citation type="submission" date="2017-12" db="EMBL/GenBank/DDBJ databases">
        <title>High-resolution comparative analysis of great ape genomes.</title>
        <authorList>
            <person name="Pollen A."/>
            <person name="Hastie A."/>
            <person name="Hormozdiari F."/>
            <person name="Dougherty M."/>
            <person name="Liu R."/>
            <person name="Chaisson M."/>
            <person name="Hoppe E."/>
            <person name="Hill C."/>
            <person name="Pang A."/>
            <person name="Hillier L."/>
            <person name="Baker C."/>
            <person name="Armstrong J."/>
            <person name="Shendure J."/>
            <person name="Paten B."/>
            <person name="Wilson R."/>
            <person name="Chao H."/>
            <person name="Schneider V."/>
            <person name="Ventura M."/>
            <person name="Kronenberg Z."/>
            <person name="Murali S."/>
            <person name="Gordon D."/>
            <person name="Cantsilieris S."/>
            <person name="Munson K."/>
            <person name="Nelson B."/>
            <person name="Raja A."/>
            <person name="Underwood J."/>
            <person name="Diekhans M."/>
            <person name="Fiddes I."/>
            <person name="Haussler D."/>
            <person name="Eichler E."/>
        </authorList>
    </citation>
    <scope>NUCLEOTIDE SEQUENCE [LARGE SCALE GENOMIC DNA]</scope>
    <source>
        <tissue evidence="2">Blood</tissue>
    </source>
</reference>
<gene>
    <name evidence="2" type="ORF">CK820_G0034029</name>
</gene>
<sequence>MPWEGVRTQKPTRPATAATQPGTWAAPSFSQGPSSPPSDMAMWPCAQMPGASSASFMRWWGFRCLGSYWQGSGTGWAPPCAMASVTLKPSSCDAYHRGLRRLCGRRGPQAGLPGLSAAGVVLDPARPGLLRLSAHHHRELAASSVPPHSGRDGRPHGAGCQLDWHGDSARDPASWARRPAAGEGAATAASTALSSAAAGQAPIPFAPREGSAAFPAHGLGPGLSQREPGLHRRVLGYAERARLPAAPRAERSPPPKSPQEARATPRPRASPRQRRAGVGAGSLAGPLKGFVSALPGMPGLFDQRALFPRD</sequence>
<evidence type="ECO:0000313" key="3">
    <source>
        <dbReference type="Proteomes" id="UP000236370"/>
    </source>
</evidence>
<evidence type="ECO:0000313" key="2">
    <source>
        <dbReference type="EMBL" id="PNI94080.1"/>
    </source>
</evidence>
<feature type="region of interest" description="Disordered" evidence="1">
    <location>
        <begin position="1"/>
        <end position="41"/>
    </location>
</feature>
<dbReference type="EMBL" id="NBAG03000050">
    <property type="protein sequence ID" value="PNI94080.1"/>
    <property type="molecule type" value="Genomic_DNA"/>
</dbReference>
<dbReference type="AlphaFoldDB" id="A0A2J8QCT6"/>
<feature type="region of interest" description="Disordered" evidence="1">
    <location>
        <begin position="202"/>
        <end position="229"/>
    </location>
</feature>
<organism evidence="2 3">
    <name type="scientific">Pan troglodytes</name>
    <name type="common">Chimpanzee</name>
    <dbReference type="NCBI Taxonomy" id="9598"/>
    <lineage>
        <taxon>Eukaryota</taxon>
        <taxon>Metazoa</taxon>
        <taxon>Chordata</taxon>
        <taxon>Craniata</taxon>
        <taxon>Vertebrata</taxon>
        <taxon>Euteleostomi</taxon>
        <taxon>Mammalia</taxon>
        <taxon>Eutheria</taxon>
        <taxon>Euarchontoglires</taxon>
        <taxon>Primates</taxon>
        <taxon>Haplorrhini</taxon>
        <taxon>Catarrhini</taxon>
        <taxon>Hominidae</taxon>
        <taxon>Pan</taxon>
    </lineage>
</organism>
<comment type="caution">
    <text evidence="2">The sequence shown here is derived from an EMBL/GenBank/DDBJ whole genome shotgun (WGS) entry which is preliminary data.</text>
</comment>
<name>A0A2J8QCT6_PANTR</name>
<accession>A0A2J8QCT6</accession>
<dbReference type="Proteomes" id="UP000236370">
    <property type="component" value="Unassembled WGS sequence"/>
</dbReference>
<feature type="region of interest" description="Disordered" evidence="1">
    <location>
        <begin position="241"/>
        <end position="288"/>
    </location>
</feature>
<feature type="region of interest" description="Disordered" evidence="1">
    <location>
        <begin position="138"/>
        <end position="187"/>
    </location>
</feature>
<proteinExistence type="predicted"/>
<protein>
    <submittedName>
        <fullName evidence="2">KCNK4 isoform 2</fullName>
    </submittedName>
</protein>